<dbReference type="GO" id="GO:0004568">
    <property type="term" value="F:chitinase activity"/>
    <property type="evidence" value="ECO:0007669"/>
    <property type="project" value="UniProtKB-ARBA"/>
</dbReference>
<dbReference type="InterPro" id="IPR029070">
    <property type="entry name" value="Chitinase_insertion_sf"/>
</dbReference>
<organism evidence="11 12">
    <name type="scientific">Tigriopus californicus</name>
    <name type="common">Marine copepod</name>
    <dbReference type="NCBI Taxonomy" id="6832"/>
    <lineage>
        <taxon>Eukaryota</taxon>
        <taxon>Metazoa</taxon>
        <taxon>Ecdysozoa</taxon>
        <taxon>Arthropoda</taxon>
        <taxon>Crustacea</taxon>
        <taxon>Multicrustacea</taxon>
        <taxon>Hexanauplia</taxon>
        <taxon>Copepoda</taxon>
        <taxon>Harpacticoida</taxon>
        <taxon>Harpacticidae</taxon>
        <taxon>Tigriopus</taxon>
    </lineage>
</organism>
<protein>
    <recommendedName>
        <fullName evidence="13">Chitinase</fullName>
    </recommendedName>
</protein>
<keyword evidence="3 6" id="KW-0378">Hydrolase</keyword>
<dbReference type="SUPFAM" id="SSF57625">
    <property type="entry name" value="Invertebrate chitin-binding proteins"/>
    <property type="match status" value="2"/>
</dbReference>
<dbReference type="PANTHER" id="PTHR11177:SF360">
    <property type="entry name" value="CHITINASE 4-RELATED"/>
    <property type="match status" value="1"/>
</dbReference>
<accession>A0A553PSD3</accession>
<dbReference type="SMART" id="SM00494">
    <property type="entry name" value="ChtBD2"/>
    <property type="match status" value="2"/>
</dbReference>
<dbReference type="PROSITE" id="PS50940">
    <property type="entry name" value="CHIT_BIND_II"/>
    <property type="match status" value="2"/>
</dbReference>
<dbReference type="GO" id="GO:0008061">
    <property type="term" value="F:chitin binding"/>
    <property type="evidence" value="ECO:0007669"/>
    <property type="project" value="UniProtKB-KW"/>
</dbReference>
<evidence type="ECO:0000256" key="7">
    <source>
        <dbReference type="SAM" id="MobiDB-lite"/>
    </source>
</evidence>
<feature type="chain" id="PRO_5021842066" description="Chitinase" evidence="8">
    <location>
        <begin position="22"/>
        <end position="593"/>
    </location>
</feature>
<evidence type="ECO:0000256" key="6">
    <source>
        <dbReference type="RuleBase" id="RU000489"/>
    </source>
</evidence>
<dbReference type="FunFam" id="3.10.50.10:FF:000001">
    <property type="entry name" value="Chitinase 3-like 1"/>
    <property type="match status" value="1"/>
</dbReference>
<dbReference type="Proteomes" id="UP000318571">
    <property type="component" value="Chromosome 12"/>
</dbReference>
<dbReference type="InterPro" id="IPR036508">
    <property type="entry name" value="Chitin-bd_dom_sf"/>
</dbReference>
<evidence type="ECO:0000259" key="9">
    <source>
        <dbReference type="PROSITE" id="PS50940"/>
    </source>
</evidence>
<dbReference type="InterPro" id="IPR002557">
    <property type="entry name" value="Chitin-bd_dom"/>
</dbReference>
<evidence type="ECO:0000256" key="1">
    <source>
        <dbReference type="ARBA" id="ARBA00009121"/>
    </source>
</evidence>
<evidence type="ECO:0000259" key="10">
    <source>
        <dbReference type="PROSITE" id="PS51910"/>
    </source>
</evidence>
<dbReference type="Pfam" id="PF01607">
    <property type="entry name" value="CBM_14"/>
    <property type="match status" value="2"/>
</dbReference>
<dbReference type="OrthoDB" id="73875at2759"/>
<evidence type="ECO:0000256" key="8">
    <source>
        <dbReference type="SAM" id="SignalP"/>
    </source>
</evidence>
<evidence type="ECO:0000313" key="11">
    <source>
        <dbReference type="EMBL" id="TRY80585.1"/>
    </source>
</evidence>
<dbReference type="InterPro" id="IPR011583">
    <property type="entry name" value="Chitinase_II/V-like_cat"/>
</dbReference>
<keyword evidence="2" id="KW-0147">Chitin-binding</keyword>
<proteinExistence type="inferred from homology"/>
<dbReference type="GO" id="GO:0006032">
    <property type="term" value="P:chitin catabolic process"/>
    <property type="evidence" value="ECO:0007669"/>
    <property type="project" value="TreeGrafter"/>
</dbReference>
<dbReference type="PROSITE" id="PS51910">
    <property type="entry name" value="GH18_2"/>
    <property type="match status" value="1"/>
</dbReference>
<dbReference type="AlphaFoldDB" id="A0A553PSD3"/>
<dbReference type="Gene3D" id="3.20.20.80">
    <property type="entry name" value="Glycosidases"/>
    <property type="match status" value="1"/>
</dbReference>
<dbReference type="InterPro" id="IPR001579">
    <property type="entry name" value="Glyco_hydro_18_chit_AS"/>
</dbReference>
<dbReference type="OMA" id="KGHYYTN"/>
<feature type="domain" description="Chitin-binding type-2" evidence="9">
    <location>
        <begin position="531"/>
        <end position="591"/>
    </location>
</feature>
<dbReference type="SMART" id="SM00636">
    <property type="entry name" value="Glyco_18"/>
    <property type="match status" value="1"/>
</dbReference>
<dbReference type="Gene3D" id="2.170.140.10">
    <property type="entry name" value="Chitin binding domain"/>
    <property type="match status" value="2"/>
</dbReference>
<dbReference type="InterPro" id="IPR050314">
    <property type="entry name" value="Glycosyl_Hydrlase_18"/>
</dbReference>
<dbReference type="GO" id="GO:0005975">
    <property type="term" value="P:carbohydrate metabolic process"/>
    <property type="evidence" value="ECO:0007669"/>
    <property type="project" value="InterPro"/>
</dbReference>
<keyword evidence="5 6" id="KW-0326">Glycosidase</keyword>
<evidence type="ECO:0000313" key="12">
    <source>
        <dbReference type="Proteomes" id="UP000318571"/>
    </source>
</evidence>
<keyword evidence="4" id="KW-1015">Disulfide bond</keyword>
<feature type="domain" description="Chitin-binding type-2" evidence="9">
    <location>
        <begin position="441"/>
        <end position="501"/>
    </location>
</feature>
<gene>
    <name evidence="11" type="ORF">TCAL_11631</name>
</gene>
<keyword evidence="12" id="KW-1185">Reference proteome</keyword>
<feature type="domain" description="GH18" evidence="10">
    <location>
        <begin position="29"/>
        <end position="412"/>
    </location>
</feature>
<reference evidence="11 12" key="1">
    <citation type="journal article" date="2018" name="Nat. Ecol. Evol.">
        <title>Genomic signatures of mitonuclear coevolution across populations of Tigriopus californicus.</title>
        <authorList>
            <person name="Barreto F.S."/>
            <person name="Watson E.T."/>
            <person name="Lima T.G."/>
            <person name="Willett C.S."/>
            <person name="Edmands S."/>
            <person name="Li W."/>
            <person name="Burton R.S."/>
        </authorList>
    </citation>
    <scope>NUCLEOTIDE SEQUENCE [LARGE SCALE GENOMIC DNA]</scope>
    <source>
        <strain evidence="11 12">San Diego</strain>
    </source>
</reference>
<comment type="caution">
    <text evidence="11">The sequence shown here is derived from an EMBL/GenBank/DDBJ whole genome shotgun (WGS) entry which is preliminary data.</text>
</comment>
<keyword evidence="8" id="KW-0732">Signal</keyword>
<dbReference type="Pfam" id="PF00704">
    <property type="entry name" value="Glyco_hydro_18"/>
    <property type="match status" value="1"/>
</dbReference>
<dbReference type="SUPFAM" id="SSF54556">
    <property type="entry name" value="Chitinase insertion domain"/>
    <property type="match status" value="1"/>
</dbReference>
<dbReference type="SUPFAM" id="SSF51445">
    <property type="entry name" value="(Trans)glycosidases"/>
    <property type="match status" value="1"/>
</dbReference>
<dbReference type="GO" id="GO:0005576">
    <property type="term" value="C:extracellular region"/>
    <property type="evidence" value="ECO:0007669"/>
    <property type="project" value="InterPro"/>
</dbReference>
<dbReference type="InterPro" id="IPR017853">
    <property type="entry name" value="GH"/>
</dbReference>
<evidence type="ECO:0008006" key="13">
    <source>
        <dbReference type="Google" id="ProtNLM"/>
    </source>
</evidence>
<dbReference type="PROSITE" id="PS01095">
    <property type="entry name" value="GH18_1"/>
    <property type="match status" value="1"/>
</dbReference>
<comment type="similarity">
    <text evidence="1">Belongs to the glycosyl hydrolase 18 family. Chitinase class II subfamily.</text>
</comment>
<dbReference type="PANTHER" id="PTHR11177">
    <property type="entry name" value="CHITINASE"/>
    <property type="match status" value="1"/>
</dbReference>
<evidence type="ECO:0000256" key="4">
    <source>
        <dbReference type="ARBA" id="ARBA00023157"/>
    </source>
</evidence>
<evidence type="ECO:0000256" key="5">
    <source>
        <dbReference type="ARBA" id="ARBA00023295"/>
    </source>
</evidence>
<feature type="region of interest" description="Disordered" evidence="7">
    <location>
        <begin position="412"/>
        <end position="447"/>
    </location>
</feature>
<feature type="signal peptide" evidence="8">
    <location>
        <begin position="1"/>
        <end position="21"/>
    </location>
</feature>
<evidence type="ECO:0000256" key="2">
    <source>
        <dbReference type="ARBA" id="ARBA00022669"/>
    </source>
</evidence>
<dbReference type="STRING" id="6832.A0A553PSD3"/>
<evidence type="ECO:0000256" key="3">
    <source>
        <dbReference type="ARBA" id="ARBA00022801"/>
    </source>
</evidence>
<dbReference type="CDD" id="cd02872">
    <property type="entry name" value="GH18_chitolectin_chitotriosidase"/>
    <property type="match status" value="1"/>
</dbReference>
<dbReference type="InterPro" id="IPR001223">
    <property type="entry name" value="Glyco_hydro18_cat"/>
</dbReference>
<feature type="compositionally biased region" description="Low complexity" evidence="7">
    <location>
        <begin position="502"/>
        <end position="519"/>
    </location>
</feature>
<dbReference type="EMBL" id="VCGU01000001">
    <property type="protein sequence ID" value="TRY80585.1"/>
    <property type="molecule type" value="Genomic_DNA"/>
</dbReference>
<sequence length="593" mass="66106">MRVSLLSILTLGLIAVWSTLGVTSQETPKPVLCYFGAWSVYRWSYGKFDVEDIDPFMCTHVVFGFAGLHPSQYTITSLDPYNDFYENWGKGAYDRFTSLKLINPNLKTLLAIGGWNEGASTYSEMVKTPERRQTFIESCVQMLLDHNFDGLDMDWEYPGGRDDSPGDPIADKDNYSALLRELRAAFNEHNLMLTAAVSAGKNTIDVAYDVPVMSETLDFFNVMTYDYHGWFKNHTYTAHNCPLHQMPEESEENHPGYHLNQEFSMDYYVQLGARKDQLLMGLAAYGRGFTLQNPEENGFYAPAVAGCDPGYYTGTSGFWGFNEYCERMYVKGELDQWKEVRDENVVSPYIVKGSQWFSFEDIQSIEVKAQFIKDNGYAGAMVWSIDTDDFQGFCSEKRFGLIQKVQDVLNGGTQTPPPGYTTPLHVDPTTRPPSGSTPPPNEICDGTPGLKPDPNNCHHYYSCVPENGEWGLIPGDCGDNLAFDPASQACTWPDQVPGCSDGTGTTAPPNNEGTTNGNPVVSTTAGSNPDESLCEGTEGFHRDPANCRVYYQCVINTDGHFQVIPGECAEGLFFDMETLSCNWDYLVDCTVKV</sequence>
<dbReference type="Gene3D" id="3.10.50.10">
    <property type="match status" value="1"/>
</dbReference>
<feature type="region of interest" description="Disordered" evidence="7">
    <location>
        <begin position="500"/>
        <end position="519"/>
    </location>
</feature>
<name>A0A553PSD3_TIGCA</name>